<evidence type="ECO:0000313" key="3">
    <source>
        <dbReference type="Proteomes" id="UP000322619"/>
    </source>
</evidence>
<dbReference type="EMBL" id="VSLA01000026">
    <property type="protein sequence ID" value="TYC84251.1"/>
    <property type="molecule type" value="Genomic_DNA"/>
</dbReference>
<dbReference type="InterPro" id="IPR029063">
    <property type="entry name" value="SAM-dependent_MTases_sf"/>
</dbReference>
<dbReference type="Pfam" id="PF08241">
    <property type="entry name" value="Methyltransf_11"/>
    <property type="match status" value="1"/>
</dbReference>
<dbReference type="RefSeq" id="WP_148638153.1">
    <property type="nucleotide sequence ID" value="NZ_VSLA01000026.1"/>
</dbReference>
<dbReference type="CDD" id="cd02440">
    <property type="entry name" value="AdoMet_MTases"/>
    <property type="match status" value="1"/>
</dbReference>
<gene>
    <name evidence="2" type="ORF">FXB42_13055</name>
</gene>
<keyword evidence="2" id="KW-0808">Transferase</keyword>
<dbReference type="GO" id="GO:0032259">
    <property type="term" value="P:methylation"/>
    <property type="evidence" value="ECO:0007669"/>
    <property type="project" value="UniProtKB-KW"/>
</dbReference>
<keyword evidence="2" id="KW-0489">Methyltransferase</keyword>
<dbReference type="Gene3D" id="3.40.50.150">
    <property type="entry name" value="Vaccinia Virus protein VP39"/>
    <property type="match status" value="1"/>
</dbReference>
<dbReference type="SUPFAM" id="SSF53335">
    <property type="entry name" value="S-adenosyl-L-methionine-dependent methyltransferases"/>
    <property type="match status" value="1"/>
</dbReference>
<dbReference type="GO" id="GO:0008757">
    <property type="term" value="F:S-adenosylmethionine-dependent methyltransferase activity"/>
    <property type="evidence" value="ECO:0007669"/>
    <property type="project" value="InterPro"/>
</dbReference>
<accession>A0A5D0WKM6</accession>
<evidence type="ECO:0000313" key="2">
    <source>
        <dbReference type="EMBL" id="TYC84251.1"/>
    </source>
</evidence>
<dbReference type="AlphaFoldDB" id="A0A5D0WKM6"/>
<feature type="domain" description="Methyltransferase type 11" evidence="1">
    <location>
        <begin position="41"/>
        <end position="138"/>
    </location>
</feature>
<dbReference type="Proteomes" id="UP000322619">
    <property type="component" value="Unassembled WGS sequence"/>
</dbReference>
<dbReference type="PANTHER" id="PTHR43591">
    <property type="entry name" value="METHYLTRANSFERASE"/>
    <property type="match status" value="1"/>
</dbReference>
<comment type="caution">
    <text evidence="2">The sequence shown here is derived from an EMBL/GenBank/DDBJ whole genome shotgun (WGS) entry which is preliminary data.</text>
</comment>
<reference evidence="2 3" key="1">
    <citation type="submission" date="2019-08" db="EMBL/GenBank/DDBJ databases">
        <title>Isolation and enrichment of carboxydotrophic bacteria from anaerobic sludge for the production of bio-based chemicals from syngas.</title>
        <authorList>
            <person name="Antares A.L."/>
            <person name="Moreira J."/>
            <person name="Diender M."/>
            <person name="Parshina S.N."/>
            <person name="Stams A.J.M."/>
            <person name="Alves M."/>
            <person name="Alves J.I."/>
            <person name="Sousa D.Z."/>
        </authorList>
    </citation>
    <scope>NUCLEOTIDE SEQUENCE [LARGE SCALE GENOMIC DNA]</scope>
    <source>
        <strain evidence="2 3">JM</strain>
    </source>
</reference>
<dbReference type="InterPro" id="IPR013216">
    <property type="entry name" value="Methyltransf_11"/>
</dbReference>
<organism evidence="2 3">
    <name type="scientific">Acetobacterium wieringae</name>
    <dbReference type="NCBI Taxonomy" id="52694"/>
    <lineage>
        <taxon>Bacteria</taxon>
        <taxon>Bacillati</taxon>
        <taxon>Bacillota</taxon>
        <taxon>Clostridia</taxon>
        <taxon>Eubacteriales</taxon>
        <taxon>Eubacteriaceae</taxon>
        <taxon>Acetobacterium</taxon>
    </lineage>
</organism>
<protein>
    <submittedName>
        <fullName evidence="2">Methyltransferase domain-containing protein</fullName>
    </submittedName>
</protein>
<sequence>MAHKFNPINIKKLDNEWRRENLPPVETLEKLGLQVTDVFADIGCGIGYFTIPAAELIGNNIAYALDTLPEMLAEVELRSKTAGLNNIKTVKTAELDLLIPDETVSFALLVNVIHEIVDKNQFLEEISRIIKPGGRLAIIDWEKSETEMGPPIDHRIAKDDVIAMLEEIAFHCQETQSFTENFYGLVMVKNS</sequence>
<evidence type="ECO:0000259" key="1">
    <source>
        <dbReference type="Pfam" id="PF08241"/>
    </source>
</evidence>
<proteinExistence type="predicted"/>
<name>A0A5D0WKM6_9FIRM</name>
<dbReference type="PANTHER" id="PTHR43591:SF24">
    <property type="entry name" value="2-METHOXY-6-POLYPRENYL-1,4-BENZOQUINOL METHYLASE, MITOCHONDRIAL"/>
    <property type="match status" value="1"/>
</dbReference>